<dbReference type="Pfam" id="PF08447">
    <property type="entry name" value="PAS_3"/>
    <property type="match status" value="1"/>
</dbReference>
<dbReference type="SUPFAM" id="SSF55785">
    <property type="entry name" value="PYP-like sensor domain (PAS domain)"/>
    <property type="match status" value="4"/>
</dbReference>
<dbReference type="Pfam" id="PF13426">
    <property type="entry name" value="PAS_9"/>
    <property type="match status" value="2"/>
</dbReference>
<dbReference type="InterPro" id="IPR005467">
    <property type="entry name" value="His_kinase_dom"/>
</dbReference>
<dbReference type="EMBL" id="JAATJJ010000001">
    <property type="protein sequence ID" value="NJB70381.1"/>
    <property type="molecule type" value="Genomic_DNA"/>
</dbReference>
<keyword evidence="4" id="KW-0808">Transferase</keyword>
<organism evidence="9 10">
    <name type="scientific">Saonia flava</name>
    <dbReference type="NCBI Taxonomy" id="523696"/>
    <lineage>
        <taxon>Bacteria</taxon>
        <taxon>Pseudomonadati</taxon>
        <taxon>Bacteroidota</taxon>
        <taxon>Flavobacteriia</taxon>
        <taxon>Flavobacteriales</taxon>
        <taxon>Flavobacteriaceae</taxon>
        <taxon>Saonia</taxon>
    </lineage>
</organism>
<dbReference type="RefSeq" id="WP_167961148.1">
    <property type="nucleotide sequence ID" value="NZ_JAATJJ010000001.1"/>
</dbReference>
<dbReference type="InterPro" id="IPR036890">
    <property type="entry name" value="HATPase_C_sf"/>
</dbReference>
<feature type="domain" description="PAS" evidence="7">
    <location>
        <begin position="363"/>
        <end position="430"/>
    </location>
</feature>
<evidence type="ECO:0000313" key="10">
    <source>
        <dbReference type="Proteomes" id="UP000590442"/>
    </source>
</evidence>
<dbReference type="GO" id="GO:0000155">
    <property type="term" value="F:phosphorelay sensor kinase activity"/>
    <property type="evidence" value="ECO:0007669"/>
    <property type="project" value="InterPro"/>
</dbReference>
<dbReference type="CDD" id="cd00130">
    <property type="entry name" value="PAS"/>
    <property type="match status" value="3"/>
</dbReference>
<keyword evidence="3" id="KW-0597">Phosphoprotein</keyword>
<sequence length="1066" mass="121335">MDITFYQNIFELSFEGVLIMDDHSTILMTNPSCDKLFGYGPEELINKKMETLVPNIDPESKNNNSKLLGFKKNGSQVPIKIKKSSIKIQNEKATLVFITDHIVHMPAQLVLETDKQKMNEAQRIANLGSWSWNLKTDERHWSDEFYRILGLSPGSPKLNAESAVEFIHPDDREAAIQAVNNAIENHIPYSYQKRIVREDGTIRYVAANGTVEYSPKGKPIVMIGTMQDVTNQKLLEKKLKASEQKNKAILEALPDVLTIHDKNGTILEIHVPDPSYLIVPKEQLIGKNIKDLPVVMGEAMVKAFSEVVDSQKMKLLEVSAPISDRMVDYECRLVPLMQDKILTISRNITQNKTLQNILHLRNRALEAAGNGIILVDAQDTNLPITYCNKAFVAITGYSREELIGLNCRILQKNDRDQKEIAIMAKAIQKGKPSRVTIRNYRKDGTLFWNDVYITPLHNQKGELTHFIGVHNDATKRVKENLLKEEVRSLLEMIALQMPLKEICDKIVLTMEKEMEDVLGSIFLVNKEKGSLENLSAPSLPKSFTKNIELEAIDSNIACCISAFSKKKVVVKDIANSDLEKGYIDLAISHGIQSCHCYPIISNNNEVLGILSLYSGKSKRIRKDNVKDFINLVYLALERYRFVLDLKESRFQLEKYSELLEEKVNVRTKQLKATLLEVEETNLSLENQISKTKISESKAQTNYTMFSTIAQNFPRGIIMVFNSNFDLIYLEGEELHLMALKKTDFIGLNVSDIPIFSKNEIKQIKNHIEKTLQGKNLAFEMEYNKNSYSVNSSPLYISNTDNVRALFVYTNISDQKRVQLELTKALKLEQEVNELKSRFISMASHEFRTPLSAILSSAILIGKQNAPGMEEKRERHVNRIRTNIKNLVVILNDFLSLSKLEEGKVSVQPQYFELIQFSKILIEEVEPTKKEGQLLILKHVDKAINVYLDPKLLSHILINILSNAIKYSDELKKIIFKIEHEEKYLTLKITDQGIGIPENEQKRLFERFFRANNVTNIQGTGLGLHIVKQYTELMGGTVQFTSEVGKGSSFTIQLPLNLEQNEKNTTD</sequence>
<dbReference type="Gene3D" id="3.30.450.20">
    <property type="entry name" value="PAS domain"/>
    <property type="match status" value="5"/>
</dbReference>
<dbReference type="InterPro" id="IPR003594">
    <property type="entry name" value="HATPase_dom"/>
</dbReference>
<dbReference type="CDD" id="cd00075">
    <property type="entry name" value="HATPase"/>
    <property type="match status" value="1"/>
</dbReference>
<evidence type="ECO:0000259" key="7">
    <source>
        <dbReference type="PROSITE" id="PS50112"/>
    </source>
</evidence>
<dbReference type="InterPro" id="IPR004358">
    <property type="entry name" value="Sig_transdc_His_kin-like_C"/>
</dbReference>
<evidence type="ECO:0000256" key="3">
    <source>
        <dbReference type="ARBA" id="ARBA00022553"/>
    </source>
</evidence>
<proteinExistence type="predicted"/>
<gene>
    <name evidence="9" type="ORF">GGR42_000843</name>
</gene>
<feature type="domain" description="PAC" evidence="8">
    <location>
        <begin position="189"/>
        <end position="241"/>
    </location>
</feature>
<dbReference type="Pfam" id="PF00512">
    <property type="entry name" value="HisKA"/>
    <property type="match status" value="1"/>
</dbReference>
<dbReference type="InterPro" id="IPR029016">
    <property type="entry name" value="GAF-like_dom_sf"/>
</dbReference>
<dbReference type="InterPro" id="IPR003018">
    <property type="entry name" value="GAF"/>
</dbReference>
<feature type="domain" description="PAS" evidence="7">
    <location>
        <begin position="140"/>
        <end position="186"/>
    </location>
</feature>
<keyword evidence="10" id="KW-1185">Reference proteome</keyword>
<dbReference type="Gene3D" id="3.30.450.40">
    <property type="match status" value="1"/>
</dbReference>
<dbReference type="InterPro" id="IPR000014">
    <property type="entry name" value="PAS"/>
</dbReference>
<keyword evidence="5" id="KW-0418">Kinase</keyword>
<dbReference type="CDD" id="cd00082">
    <property type="entry name" value="HisKA"/>
    <property type="match status" value="1"/>
</dbReference>
<dbReference type="InterPro" id="IPR052162">
    <property type="entry name" value="Sensor_kinase/Photoreceptor"/>
</dbReference>
<dbReference type="PANTHER" id="PTHR43304:SF1">
    <property type="entry name" value="PAC DOMAIN-CONTAINING PROTEIN"/>
    <property type="match status" value="1"/>
</dbReference>
<dbReference type="InterPro" id="IPR036097">
    <property type="entry name" value="HisK_dim/P_sf"/>
</dbReference>
<name>A0A846QQI3_9FLAO</name>
<evidence type="ECO:0000256" key="1">
    <source>
        <dbReference type="ARBA" id="ARBA00000085"/>
    </source>
</evidence>
<dbReference type="Proteomes" id="UP000590442">
    <property type="component" value="Unassembled WGS sequence"/>
</dbReference>
<dbReference type="InterPro" id="IPR001610">
    <property type="entry name" value="PAC"/>
</dbReference>
<dbReference type="Gene3D" id="2.10.70.100">
    <property type="match status" value="1"/>
</dbReference>
<dbReference type="SMART" id="SM00091">
    <property type="entry name" value="PAS"/>
    <property type="match status" value="5"/>
</dbReference>
<dbReference type="InterPro" id="IPR013655">
    <property type="entry name" value="PAS_fold_3"/>
</dbReference>
<dbReference type="SMART" id="SM00388">
    <property type="entry name" value="HisKA"/>
    <property type="match status" value="1"/>
</dbReference>
<dbReference type="SMART" id="SM00387">
    <property type="entry name" value="HATPase_c"/>
    <property type="match status" value="1"/>
</dbReference>
<feature type="domain" description="Histidine kinase" evidence="6">
    <location>
        <begin position="841"/>
        <end position="1057"/>
    </location>
</feature>
<feature type="domain" description="PAS" evidence="7">
    <location>
        <begin position="2"/>
        <end position="62"/>
    </location>
</feature>
<dbReference type="InterPro" id="IPR035965">
    <property type="entry name" value="PAS-like_dom_sf"/>
</dbReference>
<dbReference type="Pfam" id="PF13185">
    <property type="entry name" value="GAF_2"/>
    <property type="match status" value="1"/>
</dbReference>
<evidence type="ECO:0000256" key="2">
    <source>
        <dbReference type="ARBA" id="ARBA00012438"/>
    </source>
</evidence>
<evidence type="ECO:0000259" key="8">
    <source>
        <dbReference type="PROSITE" id="PS50113"/>
    </source>
</evidence>
<comment type="caution">
    <text evidence="9">The sequence shown here is derived from an EMBL/GenBank/DDBJ whole genome shotgun (WGS) entry which is preliminary data.</text>
</comment>
<dbReference type="SMART" id="SM00086">
    <property type="entry name" value="PAC"/>
    <property type="match status" value="2"/>
</dbReference>
<dbReference type="PROSITE" id="PS50113">
    <property type="entry name" value="PAC"/>
    <property type="match status" value="2"/>
</dbReference>
<dbReference type="AlphaFoldDB" id="A0A846QQI3"/>
<reference evidence="9 10" key="1">
    <citation type="submission" date="2020-03" db="EMBL/GenBank/DDBJ databases">
        <title>Genomic Encyclopedia of Type Strains, Phase IV (KMG-IV): sequencing the most valuable type-strain genomes for metagenomic binning, comparative biology and taxonomic classification.</title>
        <authorList>
            <person name="Goeker M."/>
        </authorList>
    </citation>
    <scope>NUCLEOTIDE SEQUENCE [LARGE SCALE GENOMIC DNA]</scope>
    <source>
        <strain evidence="9 10">DSM 29762</strain>
    </source>
</reference>
<dbReference type="EC" id="2.7.13.3" evidence="2"/>
<evidence type="ECO:0000256" key="5">
    <source>
        <dbReference type="ARBA" id="ARBA00022777"/>
    </source>
</evidence>
<dbReference type="SMART" id="SM00065">
    <property type="entry name" value="GAF"/>
    <property type="match status" value="1"/>
</dbReference>
<dbReference type="Pfam" id="PF02518">
    <property type="entry name" value="HATPase_c"/>
    <property type="match status" value="1"/>
</dbReference>
<dbReference type="SUPFAM" id="SSF55874">
    <property type="entry name" value="ATPase domain of HSP90 chaperone/DNA topoisomerase II/histidine kinase"/>
    <property type="match status" value="1"/>
</dbReference>
<dbReference type="NCBIfam" id="TIGR00229">
    <property type="entry name" value="sensory_box"/>
    <property type="match status" value="3"/>
</dbReference>
<dbReference type="SUPFAM" id="SSF47384">
    <property type="entry name" value="Homodimeric domain of signal transducing histidine kinase"/>
    <property type="match status" value="1"/>
</dbReference>
<dbReference type="Gene3D" id="3.30.565.10">
    <property type="entry name" value="Histidine kinase-like ATPase, C-terminal domain"/>
    <property type="match status" value="1"/>
</dbReference>
<dbReference type="FunFam" id="3.30.565.10:FF:000006">
    <property type="entry name" value="Sensor histidine kinase WalK"/>
    <property type="match status" value="1"/>
</dbReference>
<dbReference type="PRINTS" id="PR00344">
    <property type="entry name" value="BCTRLSENSOR"/>
</dbReference>
<accession>A0A846QQI3</accession>
<evidence type="ECO:0000256" key="4">
    <source>
        <dbReference type="ARBA" id="ARBA00022679"/>
    </source>
</evidence>
<comment type="catalytic activity">
    <reaction evidence="1">
        <text>ATP + protein L-histidine = ADP + protein N-phospho-L-histidine.</text>
        <dbReference type="EC" id="2.7.13.3"/>
    </reaction>
</comment>
<evidence type="ECO:0000259" key="6">
    <source>
        <dbReference type="PROSITE" id="PS50109"/>
    </source>
</evidence>
<dbReference type="SUPFAM" id="SSF55781">
    <property type="entry name" value="GAF domain-like"/>
    <property type="match status" value="1"/>
</dbReference>
<dbReference type="InterPro" id="IPR000700">
    <property type="entry name" value="PAS-assoc_C"/>
</dbReference>
<dbReference type="PANTHER" id="PTHR43304">
    <property type="entry name" value="PHYTOCHROME-LIKE PROTEIN CPH1"/>
    <property type="match status" value="1"/>
</dbReference>
<feature type="domain" description="PAC" evidence="8">
    <location>
        <begin position="433"/>
        <end position="485"/>
    </location>
</feature>
<dbReference type="InterPro" id="IPR003661">
    <property type="entry name" value="HisK_dim/P_dom"/>
</dbReference>
<evidence type="ECO:0000313" key="9">
    <source>
        <dbReference type="EMBL" id="NJB70381.1"/>
    </source>
</evidence>
<dbReference type="PROSITE" id="PS50112">
    <property type="entry name" value="PAS"/>
    <property type="match status" value="3"/>
</dbReference>
<dbReference type="PROSITE" id="PS50109">
    <property type="entry name" value="HIS_KIN"/>
    <property type="match status" value="1"/>
</dbReference>
<protein>
    <recommendedName>
        <fullName evidence="2">histidine kinase</fullName>
        <ecNumber evidence="2">2.7.13.3</ecNumber>
    </recommendedName>
</protein>
<dbReference type="Gene3D" id="1.10.287.130">
    <property type="match status" value="1"/>
</dbReference>